<feature type="non-terminal residue" evidence="1">
    <location>
        <position position="1"/>
    </location>
</feature>
<name>A0A699TRY9_TANCI</name>
<evidence type="ECO:0000313" key="1">
    <source>
        <dbReference type="EMBL" id="GFD11898.1"/>
    </source>
</evidence>
<gene>
    <name evidence="1" type="ORF">Tci_883867</name>
</gene>
<comment type="caution">
    <text evidence="1">The sequence shown here is derived from an EMBL/GenBank/DDBJ whole genome shotgun (WGS) entry which is preliminary data.</text>
</comment>
<proteinExistence type="predicted"/>
<protein>
    <submittedName>
        <fullName evidence="1">Uncharacterized protein</fullName>
    </submittedName>
</protein>
<organism evidence="1">
    <name type="scientific">Tanacetum cinerariifolium</name>
    <name type="common">Dalmatian daisy</name>
    <name type="synonym">Chrysanthemum cinerariifolium</name>
    <dbReference type="NCBI Taxonomy" id="118510"/>
    <lineage>
        <taxon>Eukaryota</taxon>
        <taxon>Viridiplantae</taxon>
        <taxon>Streptophyta</taxon>
        <taxon>Embryophyta</taxon>
        <taxon>Tracheophyta</taxon>
        <taxon>Spermatophyta</taxon>
        <taxon>Magnoliopsida</taxon>
        <taxon>eudicotyledons</taxon>
        <taxon>Gunneridae</taxon>
        <taxon>Pentapetalae</taxon>
        <taxon>asterids</taxon>
        <taxon>campanulids</taxon>
        <taxon>Asterales</taxon>
        <taxon>Asteraceae</taxon>
        <taxon>Asteroideae</taxon>
        <taxon>Anthemideae</taxon>
        <taxon>Anthemidinae</taxon>
        <taxon>Tanacetum</taxon>
    </lineage>
</organism>
<accession>A0A699TRY9</accession>
<feature type="non-terminal residue" evidence="1">
    <location>
        <position position="82"/>
    </location>
</feature>
<dbReference type="EMBL" id="BKCJ011262023">
    <property type="protein sequence ID" value="GFD11898.1"/>
    <property type="molecule type" value="Genomic_DNA"/>
</dbReference>
<dbReference type="AlphaFoldDB" id="A0A699TRY9"/>
<sequence>EVVEDVARVREYRGVVYGLKMSMERREEYIAELKALGRCEGAVETVRFMDGLQQDDLKRHDCSLLLMKEMEVKAREKSKFIL</sequence>
<reference evidence="1" key="1">
    <citation type="journal article" date="2019" name="Sci. Rep.">
        <title>Draft genome of Tanacetum cinerariifolium, the natural source of mosquito coil.</title>
        <authorList>
            <person name="Yamashiro T."/>
            <person name="Shiraishi A."/>
            <person name="Satake H."/>
            <person name="Nakayama K."/>
        </authorList>
    </citation>
    <scope>NUCLEOTIDE SEQUENCE</scope>
</reference>